<dbReference type="PANTHER" id="PTHR33112:SF12">
    <property type="entry name" value="HETEROKARYON INCOMPATIBILITY DOMAIN-CONTAINING PROTEIN"/>
    <property type="match status" value="1"/>
</dbReference>
<name>A0AAE0MA24_9PEZI</name>
<evidence type="ECO:0000313" key="3">
    <source>
        <dbReference type="Proteomes" id="UP001283341"/>
    </source>
</evidence>
<protein>
    <submittedName>
        <fullName evidence="2">Heterokaryon incompatibility protein-domain-containing protein</fullName>
    </submittedName>
</protein>
<dbReference type="Pfam" id="PF06985">
    <property type="entry name" value="HET"/>
    <property type="match status" value="1"/>
</dbReference>
<proteinExistence type="predicted"/>
<dbReference type="PANTHER" id="PTHR33112">
    <property type="entry name" value="DOMAIN PROTEIN, PUTATIVE-RELATED"/>
    <property type="match status" value="1"/>
</dbReference>
<dbReference type="AlphaFoldDB" id="A0AAE0MA24"/>
<feature type="domain" description="Heterokaryon incompatibility" evidence="1">
    <location>
        <begin position="77"/>
        <end position="224"/>
    </location>
</feature>
<evidence type="ECO:0000259" key="1">
    <source>
        <dbReference type="Pfam" id="PF06985"/>
    </source>
</evidence>
<reference evidence="2" key="1">
    <citation type="journal article" date="2023" name="Mol. Phylogenet. Evol.">
        <title>Genome-scale phylogeny and comparative genomics of the fungal order Sordariales.</title>
        <authorList>
            <person name="Hensen N."/>
            <person name="Bonometti L."/>
            <person name="Westerberg I."/>
            <person name="Brannstrom I.O."/>
            <person name="Guillou S."/>
            <person name="Cros-Aarteil S."/>
            <person name="Calhoun S."/>
            <person name="Haridas S."/>
            <person name="Kuo A."/>
            <person name="Mondo S."/>
            <person name="Pangilinan J."/>
            <person name="Riley R."/>
            <person name="LaButti K."/>
            <person name="Andreopoulos B."/>
            <person name="Lipzen A."/>
            <person name="Chen C."/>
            <person name="Yan M."/>
            <person name="Daum C."/>
            <person name="Ng V."/>
            <person name="Clum A."/>
            <person name="Steindorff A."/>
            <person name="Ohm R.A."/>
            <person name="Martin F."/>
            <person name="Silar P."/>
            <person name="Natvig D.O."/>
            <person name="Lalanne C."/>
            <person name="Gautier V."/>
            <person name="Ament-Velasquez S.L."/>
            <person name="Kruys A."/>
            <person name="Hutchinson M.I."/>
            <person name="Powell A.J."/>
            <person name="Barry K."/>
            <person name="Miller A.N."/>
            <person name="Grigoriev I.V."/>
            <person name="Debuchy R."/>
            <person name="Gladieux P."/>
            <person name="Hiltunen Thoren M."/>
            <person name="Johannesson H."/>
        </authorList>
    </citation>
    <scope>NUCLEOTIDE SEQUENCE</scope>
    <source>
        <strain evidence="2">CBS 118394</strain>
    </source>
</reference>
<dbReference type="Proteomes" id="UP001283341">
    <property type="component" value="Unassembled WGS sequence"/>
</dbReference>
<accession>A0AAE0MA24</accession>
<gene>
    <name evidence="2" type="ORF">B0H66DRAFT_511221</name>
</gene>
<dbReference type="EMBL" id="JAUEDM010000002">
    <property type="protein sequence ID" value="KAK3324946.1"/>
    <property type="molecule type" value="Genomic_DNA"/>
</dbReference>
<organism evidence="2 3">
    <name type="scientific">Apodospora peruviana</name>
    <dbReference type="NCBI Taxonomy" id="516989"/>
    <lineage>
        <taxon>Eukaryota</taxon>
        <taxon>Fungi</taxon>
        <taxon>Dikarya</taxon>
        <taxon>Ascomycota</taxon>
        <taxon>Pezizomycotina</taxon>
        <taxon>Sordariomycetes</taxon>
        <taxon>Sordariomycetidae</taxon>
        <taxon>Sordariales</taxon>
        <taxon>Lasiosphaeriaceae</taxon>
        <taxon>Apodospora</taxon>
    </lineage>
</organism>
<comment type="caution">
    <text evidence="2">The sequence shown here is derived from an EMBL/GenBank/DDBJ whole genome shotgun (WGS) entry which is preliminary data.</text>
</comment>
<keyword evidence="3" id="KW-1185">Reference proteome</keyword>
<dbReference type="InterPro" id="IPR010730">
    <property type="entry name" value="HET"/>
</dbReference>
<sequence>MEERQPRGRMIGAIRPPQAEALVGSHVNWTLGLRWLEDCRKDHEECTRERTGSLPVGFRLIDVNRRCVVEPQANFHYVVLSYVWGRHPDPTKLFATRSNRERLKIDGSLSVLDLPKTVEDAIQACRQLGEGYLWIDRFCIIQDDLEDKGRQISAMATIYSLAKFALIITDGDSDSGIAGISRERTQAQMREQISGFRFISEPAGWREIIGDGSVWSTRGWTYQEAVLPHRKLYLSESQAFFECATHVADERELLQQAMYSPHGLNNHHWNPLYYTFYSHLNGYRARSLTNPDDIYNAIDGVASALYGGFQSLLSGLPRQEFDEALLWCLDEKINSTLQGAAFNGSSPSWSWSSTDRDIALLNDTNRRSIDYCDTLTAWSLINQHGNSLESVRTMPGGKPLSHFQENQDSFAERLLFSVLAWSQGCINRPCPFAQPHETTFAATRANIRARWSCHHRYWLEALQDVVATSPTETNVSPSPSPSSASTVLASVQSAFFRLQRSGQRNKMSGRIVFDDLCITHANGQSAGLLIAGDLVFDLGLDITAKSTFEFIALSIGTSDSIVLPDGRLTFRDGAGKLLYPLPVVNVMMVERTGEKSVRRISVGWIYLTSWIRAEPKFGTVFLE</sequence>
<evidence type="ECO:0000313" key="2">
    <source>
        <dbReference type="EMBL" id="KAK3324946.1"/>
    </source>
</evidence>
<reference evidence="2" key="2">
    <citation type="submission" date="2023-06" db="EMBL/GenBank/DDBJ databases">
        <authorList>
            <consortium name="Lawrence Berkeley National Laboratory"/>
            <person name="Haridas S."/>
            <person name="Hensen N."/>
            <person name="Bonometti L."/>
            <person name="Westerberg I."/>
            <person name="Brannstrom I.O."/>
            <person name="Guillou S."/>
            <person name="Cros-Aarteil S."/>
            <person name="Calhoun S."/>
            <person name="Kuo A."/>
            <person name="Mondo S."/>
            <person name="Pangilinan J."/>
            <person name="Riley R."/>
            <person name="Labutti K."/>
            <person name="Andreopoulos B."/>
            <person name="Lipzen A."/>
            <person name="Chen C."/>
            <person name="Yanf M."/>
            <person name="Daum C."/>
            <person name="Ng V."/>
            <person name="Clum A."/>
            <person name="Steindorff A."/>
            <person name="Ohm R."/>
            <person name="Martin F."/>
            <person name="Silar P."/>
            <person name="Natvig D."/>
            <person name="Lalanne C."/>
            <person name="Gautier V."/>
            <person name="Ament-Velasquez S.L."/>
            <person name="Kruys A."/>
            <person name="Hutchinson M.I."/>
            <person name="Powell A.J."/>
            <person name="Barry K."/>
            <person name="Miller A.N."/>
            <person name="Grigoriev I.V."/>
            <person name="Debuchy R."/>
            <person name="Gladieux P."/>
            <person name="Thoren M.H."/>
            <person name="Johannesson H."/>
        </authorList>
    </citation>
    <scope>NUCLEOTIDE SEQUENCE</scope>
    <source>
        <strain evidence="2">CBS 118394</strain>
    </source>
</reference>